<gene>
    <name evidence="3" type="ORF">AMAG_02948</name>
</gene>
<organism evidence="3 4">
    <name type="scientific">Allomyces macrogynus (strain ATCC 38327)</name>
    <name type="common">Allomyces javanicus var. macrogynus</name>
    <dbReference type="NCBI Taxonomy" id="578462"/>
    <lineage>
        <taxon>Eukaryota</taxon>
        <taxon>Fungi</taxon>
        <taxon>Fungi incertae sedis</taxon>
        <taxon>Blastocladiomycota</taxon>
        <taxon>Blastocladiomycetes</taxon>
        <taxon>Blastocladiales</taxon>
        <taxon>Blastocladiaceae</taxon>
        <taxon>Allomyces</taxon>
    </lineage>
</organism>
<protein>
    <recommendedName>
        <fullName evidence="2">Metallo-beta-lactamase domain-containing protein</fullName>
    </recommendedName>
</protein>
<dbReference type="PANTHER" id="PTHR23240">
    <property type="entry name" value="DNA CROSS-LINK REPAIR PROTEIN PSO2/SNM1-RELATED"/>
    <property type="match status" value="1"/>
</dbReference>
<reference evidence="4" key="2">
    <citation type="submission" date="2009-11" db="EMBL/GenBank/DDBJ databases">
        <title>The Genome Sequence of Allomyces macrogynus strain ATCC 38327.</title>
        <authorList>
            <consortium name="The Broad Institute Genome Sequencing Platform"/>
            <person name="Russ C."/>
            <person name="Cuomo C."/>
            <person name="Shea T."/>
            <person name="Young S.K."/>
            <person name="Zeng Q."/>
            <person name="Koehrsen M."/>
            <person name="Haas B."/>
            <person name="Borodovsky M."/>
            <person name="Guigo R."/>
            <person name="Alvarado L."/>
            <person name="Berlin A."/>
            <person name="Borenstein D."/>
            <person name="Chen Z."/>
            <person name="Engels R."/>
            <person name="Freedman E."/>
            <person name="Gellesch M."/>
            <person name="Goldberg J."/>
            <person name="Griggs A."/>
            <person name="Gujja S."/>
            <person name="Heiman D."/>
            <person name="Hepburn T."/>
            <person name="Howarth C."/>
            <person name="Jen D."/>
            <person name="Larson L."/>
            <person name="Lewis B."/>
            <person name="Mehta T."/>
            <person name="Park D."/>
            <person name="Pearson M."/>
            <person name="Roberts A."/>
            <person name="Saif S."/>
            <person name="Shenoy N."/>
            <person name="Sisk P."/>
            <person name="Stolte C."/>
            <person name="Sykes S."/>
            <person name="Walk T."/>
            <person name="White J."/>
            <person name="Yandava C."/>
            <person name="Burger G."/>
            <person name="Gray M.W."/>
            <person name="Holland P.W.H."/>
            <person name="King N."/>
            <person name="Lang F.B.F."/>
            <person name="Roger A.J."/>
            <person name="Ruiz-Trillo I."/>
            <person name="Lander E."/>
            <person name="Nusbaum C."/>
        </authorList>
    </citation>
    <scope>NUCLEOTIDE SEQUENCE [LARGE SCALE GENOMIC DNA]</scope>
    <source>
        <strain evidence="4">ATCC 38327</strain>
    </source>
</reference>
<dbReference type="STRING" id="578462.A0A0L0S3T0"/>
<dbReference type="Pfam" id="PF12706">
    <property type="entry name" value="Lactamase_B_2"/>
    <property type="match status" value="1"/>
</dbReference>
<dbReference type="InterPro" id="IPR036866">
    <property type="entry name" value="RibonucZ/Hydroxyglut_hydro"/>
</dbReference>
<feature type="region of interest" description="Disordered" evidence="1">
    <location>
        <begin position="455"/>
        <end position="479"/>
    </location>
</feature>
<sequence>MPNDLAFNGILHEYSFLAVDKFVAATSADFEHLLTHAHSDHTSGIAHLPPKTKVYCTHATKTYLSIVNDPPVGHLDWVAVEYDRPFTLSSKSNPPVVVKVTFIDAFHCPGSASILIEGPNGTVLHTGDFRFDSECEAHWRRTRLKDVHVDSIYIDTTFVEYGREFPLRSESVEHAVTHAFDPTHAHYAIRRLQLGHEHLLCTIYSTYGLRTRLPPAIHRAYLSLFPSTDQAWFDPPPPPTSPHIHVCVDAACRIACSRRIAADTRSRIATRSAATGWIELNLPIHFLSNLCAMDVSAYCAPPASHPGWVTAGFDADTLRVLYAQHSSRAEVARCLAWLRPRTAVSTTVMDVEDQIGWEVFLASEVPWVAVGGEYLLAKAQGVGVGTVPRFIGLDEEEGEGDVEMNEVEVRDEVGMAPIGWPAGCPPSHPRPKRGLLFLEDPVVLSYLRSDTYRDRVPPSLSRRPLTPATPAANGRAGTPAAGGIDLVQLLERSVNACRPKTVRERVDEVVELMRRDGGRLPLWLVRRVNAPNRPSKRRVEGNREDRGEME</sequence>
<dbReference type="GO" id="GO:0035312">
    <property type="term" value="F:5'-3' DNA exonuclease activity"/>
    <property type="evidence" value="ECO:0007669"/>
    <property type="project" value="TreeGrafter"/>
</dbReference>
<reference evidence="3 4" key="1">
    <citation type="submission" date="2009-11" db="EMBL/GenBank/DDBJ databases">
        <title>Annotation of Allomyces macrogynus ATCC 38327.</title>
        <authorList>
            <consortium name="The Broad Institute Genome Sequencing Platform"/>
            <person name="Russ C."/>
            <person name="Cuomo C."/>
            <person name="Burger G."/>
            <person name="Gray M.W."/>
            <person name="Holland P.W.H."/>
            <person name="King N."/>
            <person name="Lang F.B.F."/>
            <person name="Roger A.J."/>
            <person name="Ruiz-Trillo I."/>
            <person name="Young S.K."/>
            <person name="Zeng Q."/>
            <person name="Gargeya S."/>
            <person name="Fitzgerald M."/>
            <person name="Haas B."/>
            <person name="Abouelleil A."/>
            <person name="Alvarado L."/>
            <person name="Arachchi H.M."/>
            <person name="Berlin A."/>
            <person name="Chapman S.B."/>
            <person name="Gearin G."/>
            <person name="Goldberg J."/>
            <person name="Griggs A."/>
            <person name="Gujja S."/>
            <person name="Hansen M."/>
            <person name="Heiman D."/>
            <person name="Howarth C."/>
            <person name="Larimer J."/>
            <person name="Lui A."/>
            <person name="MacDonald P.J.P."/>
            <person name="McCowen C."/>
            <person name="Montmayeur A."/>
            <person name="Murphy C."/>
            <person name="Neiman D."/>
            <person name="Pearson M."/>
            <person name="Priest M."/>
            <person name="Roberts A."/>
            <person name="Saif S."/>
            <person name="Shea T."/>
            <person name="Sisk P."/>
            <person name="Stolte C."/>
            <person name="Sykes S."/>
            <person name="Wortman J."/>
            <person name="Nusbaum C."/>
            <person name="Birren B."/>
        </authorList>
    </citation>
    <scope>NUCLEOTIDE SEQUENCE [LARGE SCALE GENOMIC DNA]</scope>
    <source>
        <strain evidence="3 4">ATCC 38327</strain>
    </source>
</reference>
<feature type="domain" description="Metallo-beta-lactamase" evidence="2">
    <location>
        <begin position="33"/>
        <end position="139"/>
    </location>
</feature>
<evidence type="ECO:0000313" key="4">
    <source>
        <dbReference type="Proteomes" id="UP000054350"/>
    </source>
</evidence>
<dbReference type="OrthoDB" id="5561659at2759"/>
<evidence type="ECO:0000259" key="2">
    <source>
        <dbReference type="Pfam" id="PF12706"/>
    </source>
</evidence>
<evidence type="ECO:0000256" key="1">
    <source>
        <dbReference type="SAM" id="MobiDB-lite"/>
    </source>
</evidence>
<accession>A0A0L0S3T0</accession>
<dbReference type="GO" id="GO:0006303">
    <property type="term" value="P:double-strand break repair via nonhomologous end joining"/>
    <property type="evidence" value="ECO:0007669"/>
    <property type="project" value="TreeGrafter"/>
</dbReference>
<dbReference type="SUPFAM" id="SSF56281">
    <property type="entry name" value="Metallo-hydrolase/oxidoreductase"/>
    <property type="match status" value="1"/>
</dbReference>
<dbReference type="InterPro" id="IPR001279">
    <property type="entry name" value="Metallo-B-lactamas"/>
</dbReference>
<dbReference type="EMBL" id="GG745331">
    <property type="protein sequence ID" value="KNE57207.1"/>
    <property type="molecule type" value="Genomic_DNA"/>
</dbReference>
<dbReference type="Proteomes" id="UP000054350">
    <property type="component" value="Unassembled WGS sequence"/>
</dbReference>
<dbReference type="Gene3D" id="3.60.15.10">
    <property type="entry name" value="Ribonuclease Z/Hydroxyacylglutathione hydrolase-like"/>
    <property type="match status" value="1"/>
</dbReference>
<evidence type="ECO:0000313" key="3">
    <source>
        <dbReference type="EMBL" id="KNE57207.1"/>
    </source>
</evidence>
<dbReference type="GO" id="GO:0036297">
    <property type="term" value="P:interstrand cross-link repair"/>
    <property type="evidence" value="ECO:0007669"/>
    <property type="project" value="TreeGrafter"/>
</dbReference>
<dbReference type="eggNOG" id="KOG1361">
    <property type="taxonomic scope" value="Eukaryota"/>
</dbReference>
<dbReference type="Gene3D" id="3.40.50.12650">
    <property type="match status" value="1"/>
</dbReference>
<proteinExistence type="predicted"/>
<name>A0A0L0S3T0_ALLM3</name>
<dbReference type="PANTHER" id="PTHR23240:SF31">
    <property type="entry name" value="DNA REPAIR METALLO-BETA-LACTAMASE FAMILY PROTEIN"/>
    <property type="match status" value="1"/>
</dbReference>
<keyword evidence="4" id="KW-1185">Reference proteome</keyword>
<dbReference type="GO" id="GO:0003684">
    <property type="term" value="F:damaged DNA binding"/>
    <property type="evidence" value="ECO:0007669"/>
    <property type="project" value="TreeGrafter"/>
</dbReference>
<dbReference type="AlphaFoldDB" id="A0A0L0S3T0"/>
<dbReference type="VEuPathDB" id="FungiDB:AMAG_02948"/>